<reference evidence="2 3" key="1">
    <citation type="submission" date="2019-09" db="EMBL/GenBank/DDBJ databases">
        <title>Complete genome sequence of Francisella marina E103-15.</title>
        <authorList>
            <person name="Tekedar H.C."/>
            <person name="Griffin M.J."/>
            <person name="Waldbieser G.C."/>
            <person name="Soto E."/>
        </authorList>
    </citation>
    <scope>NUCLEOTIDE SEQUENCE [LARGE SCALE GENOMIC DNA]</scope>
    <source>
        <strain evidence="2 3">E103-15</strain>
    </source>
</reference>
<keyword evidence="3" id="KW-1185">Reference proteome</keyword>
<organism evidence="2 3">
    <name type="scientific">Francisella marina</name>
    <dbReference type="NCBI Taxonomy" id="2249302"/>
    <lineage>
        <taxon>Bacteria</taxon>
        <taxon>Pseudomonadati</taxon>
        <taxon>Pseudomonadota</taxon>
        <taxon>Gammaproteobacteria</taxon>
        <taxon>Thiotrichales</taxon>
        <taxon>Francisellaceae</taxon>
        <taxon>Francisella</taxon>
    </lineage>
</organism>
<evidence type="ECO:0000313" key="2">
    <source>
        <dbReference type="EMBL" id="QEO56684.1"/>
    </source>
</evidence>
<evidence type="ECO:0000313" key="3">
    <source>
        <dbReference type="Proteomes" id="UP000322509"/>
    </source>
</evidence>
<keyword evidence="1" id="KW-1133">Transmembrane helix</keyword>
<keyword evidence="1" id="KW-0472">Membrane</keyword>
<name>A0ABX5ZF99_9GAMM</name>
<evidence type="ECO:0000256" key="1">
    <source>
        <dbReference type="SAM" id="Phobius"/>
    </source>
</evidence>
<gene>
    <name evidence="2" type="ORF">F0R74_02065</name>
</gene>
<keyword evidence="1" id="KW-0812">Transmembrane</keyword>
<dbReference type="EMBL" id="CP043550">
    <property type="protein sequence ID" value="QEO56684.1"/>
    <property type="molecule type" value="Genomic_DNA"/>
</dbReference>
<accession>A0ABX5ZF99</accession>
<proteinExistence type="predicted"/>
<sequence length="67" mass="8256">MIKLIFVFVRVAILIFLFCFCYSFNDTRDLLYLQTYFDTQNVEKVNVYHRGSRMSEYSTNRKVDYYR</sequence>
<feature type="transmembrane region" description="Helical" evidence="1">
    <location>
        <begin position="7"/>
        <end position="25"/>
    </location>
</feature>
<dbReference type="Proteomes" id="UP000322509">
    <property type="component" value="Chromosome"/>
</dbReference>
<protein>
    <submittedName>
        <fullName evidence="2">Uncharacterized protein</fullName>
    </submittedName>
</protein>